<dbReference type="EMBL" id="JH993134">
    <property type="protein sequence ID" value="EKX33638.1"/>
    <property type="molecule type" value="Genomic_DNA"/>
</dbReference>
<dbReference type="Proteomes" id="UP000011087">
    <property type="component" value="Unassembled WGS sequence"/>
</dbReference>
<dbReference type="PaxDb" id="55529-EKX33638"/>
<feature type="region of interest" description="Disordered" evidence="1">
    <location>
        <begin position="839"/>
        <end position="874"/>
    </location>
</feature>
<evidence type="ECO:0000256" key="2">
    <source>
        <dbReference type="SAM" id="Phobius"/>
    </source>
</evidence>
<dbReference type="EnsemblProtists" id="EKX33638">
    <property type="protein sequence ID" value="EKX33638"/>
    <property type="gene ID" value="GUITHDRAFT_147766"/>
</dbReference>
<protein>
    <recommendedName>
        <fullName evidence="3">Fungal lipase-type domain-containing protein</fullName>
    </recommendedName>
</protein>
<feature type="transmembrane region" description="Helical" evidence="2">
    <location>
        <begin position="745"/>
        <end position="770"/>
    </location>
</feature>
<reference evidence="6" key="2">
    <citation type="submission" date="2012-11" db="EMBL/GenBank/DDBJ databases">
        <authorList>
            <person name="Kuo A."/>
            <person name="Curtis B.A."/>
            <person name="Tanifuji G."/>
            <person name="Burki F."/>
            <person name="Gruber A."/>
            <person name="Irimia M."/>
            <person name="Maruyama S."/>
            <person name="Arias M.C."/>
            <person name="Ball S.G."/>
            <person name="Gile G.H."/>
            <person name="Hirakawa Y."/>
            <person name="Hopkins J.F."/>
            <person name="Rensing S.A."/>
            <person name="Schmutz J."/>
            <person name="Symeonidi A."/>
            <person name="Elias M."/>
            <person name="Eveleigh R.J."/>
            <person name="Herman E.K."/>
            <person name="Klute M.J."/>
            <person name="Nakayama T."/>
            <person name="Obornik M."/>
            <person name="Reyes-Prieto A."/>
            <person name="Armbrust E.V."/>
            <person name="Aves S.J."/>
            <person name="Beiko R.G."/>
            <person name="Coutinho P."/>
            <person name="Dacks J.B."/>
            <person name="Durnford D.G."/>
            <person name="Fast N.M."/>
            <person name="Green B.R."/>
            <person name="Grisdale C."/>
            <person name="Hempe F."/>
            <person name="Henrissat B."/>
            <person name="Hoppner M.P."/>
            <person name="Ishida K.-I."/>
            <person name="Kim E."/>
            <person name="Koreny L."/>
            <person name="Kroth P.G."/>
            <person name="Liu Y."/>
            <person name="Malik S.-B."/>
            <person name="Maier U.G."/>
            <person name="McRose D."/>
            <person name="Mock T."/>
            <person name="Neilson J.A."/>
            <person name="Onodera N.T."/>
            <person name="Poole A.M."/>
            <person name="Pritham E.J."/>
            <person name="Richards T.A."/>
            <person name="Rocap G."/>
            <person name="Roy S.W."/>
            <person name="Sarai C."/>
            <person name="Schaack S."/>
            <person name="Shirato S."/>
            <person name="Slamovits C.H."/>
            <person name="Spencer D.F."/>
            <person name="Suzuki S."/>
            <person name="Worden A.Z."/>
            <person name="Zauner S."/>
            <person name="Barry K."/>
            <person name="Bell C."/>
            <person name="Bharti A.K."/>
            <person name="Crow J.A."/>
            <person name="Grimwood J."/>
            <person name="Kramer R."/>
            <person name="Lindquist E."/>
            <person name="Lucas S."/>
            <person name="Salamov A."/>
            <person name="McFadden G.I."/>
            <person name="Lane C.E."/>
            <person name="Keeling P.J."/>
            <person name="Gray M.W."/>
            <person name="Grigoriev I.V."/>
            <person name="Archibald J.M."/>
        </authorList>
    </citation>
    <scope>NUCLEOTIDE SEQUENCE</scope>
    <source>
        <strain evidence="6">CCMP2712</strain>
    </source>
</reference>
<dbReference type="RefSeq" id="XP_005820618.1">
    <property type="nucleotide sequence ID" value="XM_005820561.1"/>
</dbReference>
<keyword evidence="2" id="KW-1133">Transmembrane helix</keyword>
<dbReference type="InterPro" id="IPR002921">
    <property type="entry name" value="Fungal_lipase-type"/>
</dbReference>
<reference evidence="5" key="3">
    <citation type="submission" date="2016-03" db="UniProtKB">
        <authorList>
            <consortium name="EnsemblProtists"/>
        </authorList>
    </citation>
    <scope>IDENTIFICATION</scope>
</reference>
<reference evidence="4 6" key="1">
    <citation type="journal article" date="2012" name="Nature">
        <title>Algal genomes reveal evolutionary mosaicism and the fate of nucleomorphs.</title>
        <authorList>
            <consortium name="DOE Joint Genome Institute"/>
            <person name="Curtis B.A."/>
            <person name="Tanifuji G."/>
            <person name="Burki F."/>
            <person name="Gruber A."/>
            <person name="Irimia M."/>
            <person name="Maruyama S."/>
            <person name="Arias M.C."/>
            <person name="Ball S.G."/>
            <person name="Gile G.H."/>
            <person name="Hirakawa Y."/>
            <person name="Hopkins J.F."/>
            <person name="Kuo A."/>
            <person name="Rensing S.A."/>
            <person name="Schmutz J."/>
            <person name="Symeonidi A."/>
            <person name="Elias M."/>
            <person name="Eveleigh R.J."/>
            <person name="Herman E.K."/>
            <person name="Klute M.J."/>
            <person name="Nakayama T."/>
            <person name="Obornik M."/>
            <person name="Reyes-Prieto A."/>
            <person name="Armbrust E.V."/>
            <person name="Aves S.J."/>
            <person name="Beiko R.G."/>
            <person name="Coutinho P."/>
            <person name="Dacks J.B."/>
            <person name="Durnford D.G."/>
            <person name="Fast N.M."/>
            <person name="Green B.R."/>
            <person name="Grisdale C.J."/>
            <person name="Hempel F."/>
            <person name="Henrissat B."/>
            <person name="Hoppner M.P."/>
            <person name="Ishida K."/>
            <person name="Kim E."/>
            <person name="Koreny L."/>
            <person name="Kroth P.G."/>
            <person name="Liu Y."/>
            <person name="Malik S.B."/>
            <person name="Maier U.G."/>
            <person name="McRose D."/>
            <person name="Mock T."/>
            <person name="Neilson J.A."/>
            <person name="Onodera N.T."/>
            <person name="Poole A.M."/>
            <person name="Pritham E.J."/>
            <person name="Richards T.A."/>
            <person name="Rocap G."/>
            <person name="Roy S.W."/>
            <person name="Sarai C."/>
            <person name="Schaack S."/>
            <person name="Shirato S."/>
            <person name="Slamovits C.H."/>
            <person name="Spencer D.F."/>
            <person name="Suzuki S."/>
            <person name="Worden A.Z."/>
            <person name="Zauner S."/>
            <person name="Barry K."/>
            <person name="Bell C."/>
            <person name="Bharti A.K."/>
            <person name="Crow J.A."/>
            <person name="Grimwood J."/>
            <person name="Kramer R."/>
            <person name="Lindquist E."/>
            <person name="Lucas S."/>
            <person name="Salamov A."/>
            <person name="McFadden G.I."/>
            <person name="Lane C.E."/>
            <person name="Keeling P.J."/>
            <person name="Gray M.W."/>
            <person name="Grigoriev I.V."/>
            <person name="Archibald J.M."/>
        </authorList>
    </citation>
    <scope>NUCLEOTIDE SEQUENCE</scope>
    <source>
        <strain evidence="4 6">CCMP2712</strain>
    </source>
</reference>
<organism evidence="4">
    <name type="scientific">Guillardia theta (strain CCMP2712)</name>
    <name type="common">Cryptophyte</name>
    <dbReference type="NCBI Taxonomy" id="905079"/>
    <lineage>
        <taxon>Eukaryota</taxon>
        <taxon>Cryptophyceae</taxon>
        <taxon>Pyrenomonadales</taxon>
        <taxon>Geminigeraceae</taxon>
        <taxon>Guillardia</taxon>
    </lineage>
</organism>
<evidence type="ECO:0000313" key="5">
    <source>
        <dbReference type="EnsemblProtists" id="EKX33638"/>
    </source>
</evidence>
<dbReference type="Gene3D" id="3.40.50.1820">
    <property type="entry name" value="alpha/beta hydrolase"/>
    <property type="match status" value="1"/>
</dbReference>
<dbReference type="GeneID" id="17290381"/>
<evidence type="ECO:0000256" key="1">
    <source>
        <dbReference type="SAM" id="MobiDB-lite"/>
    </source>
</evidence>
<keyword evidence="2" id="KW-0472">Membrane</keyword>
<dbReference type="Pfam" id="PF01764">
    <property type="entry name" value="Lipase_3"/>
    <property type="match status" value="1"/>
</dbReference>
<dbReference type="InterPro" id="IPR029058">
    <property type="entry name" value="AB_hydrolase_fold"/>
</dbReference>
<gene>
    <name evidence="4" type="ORF">GUITHDRAFT_147766</name>
</gene>
<proteinExistence type="predicted"/>
<dbReference type="GO" id="GO:0006629">
    <property type="term" value="P:lipid metabolic process"/>
    <property type="evidence" value="ECO:0007669"/>
    <property type="project" value="InterPro"/>
</dbReference>
<feature type="domain" description="Fungal lipase-type" evidence="3">
    <location>
        <begin position="90"/>
        <end position="188"/>
    </location>
</feature>
<dbReference type="HOGENOM" id="CLU_016074_0_0_1"/>
<name>L1IBM5_GUITC</name>
<sequence>MCAATLPHNQWIVRYSQVAAYGHCALHSYNRSQFPLPSSITVVQEFTVGPVTAFAARTAADDIVISFGIDEEEERSMLQHGGLTQLASVSPKWSDKSINVKVHTPVADLARTFIQSPALDELSSFLRAQPAGTFVFTGFSFACNVAELVHLFYCRFGKIGRELTCVFFGQPSIGTIMYETVRGAHLRRHSNIPIQKSISFYRHDDNIGILFTGKVRGIFYPDFDSGSTGIIRRSMEFDGKVHGYPQHIISTESKEDILGGHDVAKYHECICKIEALGDDRIDNIPYENKYNACFQSATTLAQEISEKLLLNPKPFVERIFPVREPTEYFLAIMHGNKCIDDGLNDGETKDIINRAVSQDLTKPFMGLENISLMKKFIDHVVFLIERSMKKESLPFPSTVHNVRDLPDSDIIAICTAIAITQDDHILNSILHLHVFDIRRKACAIMAHLRLIVDICKFATNWNVECIWNPHFQFVTDLDNYLMSFSNWQDNIKYELDDFKADKDFWEQLKLYSDDSRCRYYFFLSQEVLRTATKYQLPICVRNPLLFSESEIAMEALPAPPASSAEPKVRENPFIFTPKDLLKEETFWDDMKNYAHENNIDYRSIHMLRLLCRYMDKHDVDIFVYLPPSGKTRDGKVHRKRGMIYLLHRLFEDKRLTCVLLMTWMVMVLAIFSELGVTDSNFMTLGPGEHSKIMGVEINSWYKWNCVAVFTFVSTSINDFVGDAISPWIQNTIQDHKTKFLPYSKFTCIMITQIWALYCCVMNVFALFVMLSQVDFLIIRICADLLVNIYTSLRFMKGKVVDPERYAAWMRAEGPGHGQSHCCHTPEPGILLSSIAVRQEHDEKAAEDKHANETEEPERRGKSMDRLLVDIHKHP</sequence>
<evidence type="ECO:0000313" key="4">
    <source>
        <dbReference type="EMBL" id="EKX33638.1"/>
    </source>
</evidence>
<evidence type="ECO:0000259" key="3">
    <source>
        <dbReference type="Pfam" id="PF01764"/>
    </source>
</evidence>
<dbReference type="AlphaFoldDB" id="L1IBM5"/>
<keyword evidence="6" id="KW-1185">Reference proteome</keyword>
<dbReference type="KEGG" id="gtt:GUITHDRAFT_147766"/>
<evidence type="ECO:0000313" key="6">
    <source>
        <dbReference type="Proteomes" id="UP000011087"/>
    </source>
</evidence>
<keyword evidence="2" id="KW-0812">Transmembrane</keyword>
<accession>L1IBM5</accession>